<organism evidence="1 2">
    <name type="scientific">Streptomonospora alba</name>
    <dbReference type="NCBI Taxonomy" id="183763"/>
    <lineage>
        <taxon>Bacteria</taxon>
        <taxon>Bacillati</taxon>
        <taxon>Actinomycetota</taxon>
        <taxon>Actinomycetes</taxon>
        <taxon>Streptosporangiales</taxon>
        <taxon>Nocardiopsidaceae</taxon>
        <taxon>Streptomonospora</taxon>
    </lineage>
</organism>
<dbReference type="EMBL" id="JROO01000027">
    <property type="protein sequence ID" value="KIH98254.1"/>
    <property type="molecule type" value="Genomic_DNA"/>
</dbReference>
<comment type="caution">
    <text evidence="1">The sequence shown here is derived from an EMBL/GenBank/DDBJ whole genome shotgun (WGS) entry which is preliminary data.</text>
</comment>
<protein>
    <submittedName>
        <fullName evidence="1">Uncharacterized protein</fullName>
    </submittedName>
</protein>
<dbReference type="Proteomes" id="UP000031675">
    <property type="component" value="Unassembled WGS sequence"/>
</dbReference>
<dbReference type="Gene3D" id="3.40.50.150">
    <property type="entry name" value="Vaccinia Virus protein VP39"/>
    <property type="match status" value="1"/>
</dbReference>
<name>A0A0C2FG84_9ACTN</name>
<keyword evidence="2" id="KW-1185">Reference proteome</keyword>
<evidence type="ECO:0000313" key="2">
    <source>
        <dbReference type="Proteomes" id="UP000031675"/>
    </source>
</evidence>
<proteinExistence type="predicted"/>
<dbReference type="AlphaFoldDB" id="A0A0C2FG84"/>
<reference evidence="2" key="1">
    <citation type="journal article" date="2015" name="Chem. Biol.">
        <title>Structure, bioactivity, and resistance mechanism of streptomonomicin, an unusual lasso Peptide from an understudied halophilic actinomycete.</title>
        <authorList>
            <person name="Metelev M."/>
            <person name="Tietz J.I."/>
            <person name="Melby J.O."/>
            <person name="Blair P.M."/>
            <person name="Zhu L."/>
            <person name="Livnat I."/>
            <person name="Severinov K."/>
            <person name="Mitchell D.A."/>
        </authorList>
    </citation>
    <scope>NUCLEOTIDE SEQUENCE [LARGE SCALE GENOMIC DNA]</scope>
    <source>
        <strain evidence="2">YIM 90003</strain>
    </source>
</reference>
<accession>A0A0C2FG84</accession>
<gene>
    <name evidence="1" type="ORF">LP52_13805</name>
</gene>
<sequence>MRNQEEIRRFFDDVSPVPPGIVHVSVSDRLPRDDQPYYTSQQVSGLVGVARWDGRGEPLGTVGRRSPRCRSLLR</sequence>
<dbReference type="RefSeq" id="WP_040273881.1">
    <property type="nucleotide sequence ID" value="NZ_JROO01000027.1"/>
</dbReference>
<dbReference type="InterPro" id="IPR029063">
    <property type="entry name" value="SAM-dependent_MTases_sf"/>
</dbReference>
<evidence type="ECO:0000313" key="1">
    <source>
        <dbReference type="EMBL" id="KIH98254.1"/>
    </source>
</evidence>